<dbReference type="InterPro" id="IPR032710">
    <property type="entry name" value="NTF2-like_dom_sf"/>
</dbReference>
<dbReference type="NCBIfam" id="TIGR02246">
    <property type="entry name" value="SgcJ/EcaC family oxidoreductase"/>
    <property type="match status" value="1"/>
</dbReference>
<comment type="caution">
    <text evidence="3">The sequence shown here is derived from an EMBL/GenBank/DDBJ whole genome shotgun (WGS) entry which is preliminary data.</text>
</comment>
<evidence type="ECO:0000259" key="2">
    <source>
        <dbReference type="Pfam" id="PF13577"/>
    </source>
</evidence>
<dbReference type="InterPro" id="IPR037401">
    <property type="entry name" value="SnoaL-like"/>
</dbReference>
<dbReference type="InterPro" id="IPR011944">
    <property type="entry name" value="Steroid_delta5-4_isomerase"/>
</dbReference>
<feature type="chain" id="PRO_5016461324" evidence="1">
    <location>
        <begin position="24"/>
        <end position="154"/>
    </location>
</feature>
<organism evidence="3 4">
    <name type="scientific">Larkinella arboricola</name>
    <dbReference type="NCBI Taxonomy" id="643671"/>
    <lineage>
        <taxon>Bacteria</taxon>
        <taxon>Pseudomonadati</taxon>
        <taxon>Bacteroidota</taxon>
        <taxon>Cytophagia</taxon>
        <taxon>Cytophagales</taxon>
        <taxon>Spirosomataceae</taxon>
        <taxon>Larkinella</taxon>
    </lineage>
</organism>
<name>A0A327WQT2_LARAB</name>
<reference evidence="3 4" key="1">
    <citation type="submission" date="2018-06" db="EMBL/GenBank/DDBJ databases">
        <title>Genomic Encyclopedia of Archaeal and Bacterial Type Strains, Phase II (KMG-II): from individual species to whole genera.</title>
        <authorList>
            <person name="Goeker M."/>
        </authorList>
    </citation>
    <scope>NUCLEOTIDE SEQUENCE [LARGE SCALE GENOMIC DNA]</scope>
    <source>
        <strain evidence="3 4">DSM 21851</strain>
    </source>
</reference>
<dbReference type="AlphaFoldDB" id="A0A327WQT2"/>
<evidence type="ECO:0000313" key="3">
    <source>
        <dbReference type="EMBL" id="RAJ93026.1"/>
    </source>
</evidence>
<proteinExistence type="predicted"/>
<evidence type="ECO:0000256" key="1">
    <source>
        <dbReference type="SAM" id="SignalP"/>
    </source>
</evidence>
<dbReference type="Gene3D" id="3.10.450.50">
    <property type="match status" value="1"/>
</dbReference>
<evidence type="ECO:0000313" key="4">
    <source>
        <dbReference type="Proteomes" id="UP000248790"/>
    </source>
</evidence>
<sequence>MKNLVVSLTVLMLSLSTVFAQSAADQKAVESLVTQFGQAFNAHDPKAFAAAFAEDADFTNWLGQSAHGRSEIEQFHVPVLTVMYKNGVQQLTPPRIRFLSPTIAVVDICSEVKGGVSPDGNQLPLLKFLLNWTVTKEPNEQWLIKVMHNARLPE</sequence>
<gene>
    <name evidence="3" type="ORF">LX87_04538</name>
</gene>
<keyword evidence="4" id="KW-1185">Reference proteome</keyword>
<feature type="signal peptide" evidence="1">
    <location>
        <begin position="1"/>
        <end position="23"/>
    </location>
</feature>
<dbReference type="Pfam" id="PF13577">
    <property type="entry name" value="SnoaL_4"/>
    <property type="match status" value="1"/>
</dbReference>
<feature type="domain" description="SnoaL-like" evidence="2">
    <location>
        <begin position="22"/>
        <end position="147"/>
    </location>
</feature>
<dbReference type="SUPFAM" id="SSF54427">
    <property type="entry name" value="NTF2-like"/>
    <property type="match status" value="1"/>
</dbReference>
<protein>
    <submittedName>
        <fullName evidence="3">Uncharacterized protein (TIGR02246 family)</fullName>
    </submittedName>
</protein>
<keyword evidence="1" id="KW-0732">Signal</keyword>
<dbReference type="EMBL" id="QLMC01000006">
    <property type="protein sequence ID" value="RAJ93026.1"/>
    <property type="molecule type" value="Genomic_DNA"/>
</dbReference>
<dbReference type="Proteomes" id="UP000248790">
    <property type="component" value="Unassembled WGS sequence"/>
</dbReference>
<accession>A0A327WQT2</accession>
<dbReference type="RefSeq" id="WP_170139428.1">
    <property type="nucleotide sequence ID" value="NZ_QLMC01000006.1"/>
</dbReference>